<organism evidence="4 5">
    <name type="scientific">Holothuria leucospilota</name>
    <name type="common">Black long sea cucumber</name>
    <name type="synonym">Mertensiothuria leucospilota</name>
    <dbReference type="NCBI Taxonomy" id="206669"/>
    <lineage>
        <taxon>Eukaryota</taxon>
        <taxon>Metazoa</taxon>
        <taxon>Echinodermata</taxon>
        <taxon>Eleutherozoa</taxon>
        <taxon>Echinozoa</taxon>
        <taxon>Holothuroidea</taxon>
        <taxon>Aspidochirotacea</taxon>
        <taxon>Aspidochirotida</taxon>
        <taxon>Holothuriidae</taxon>
        <taxon>Holothuria</taxon>
    </lineage>
</organism>
<feature type="compositionally biased region" description="Basic and acidic residues" evidence="1">
    <location>
        <begin position="166"/>
        <end position="190"/>
    </location>
</feature>
<dbReference type="Proteomes" id="UP001152320">
    <property type="component" value="Chromosome 11"/>
</dbReference>
<feature type="region of interest" description="Disordered" evidence="1">
    <location>
        <begin position="166"/>
        <end position="214"/>
    </location>
</feature>
<evidence type="ECO:0000313" key="5">
    <source>
        <dbReference type="Proteomes" id="UP001152320"/>
    </source>
</evidence>
<evidence type="ECO:0000256" key="1">
    <source>
        <dbReference type="SAM" id="MobiDB-lite"/>
    </source>
</evidence>
<protein>
    <submittedName>
        <fullName evidence="4">Uncharacterized protein</fullName>
    </submittedName>
</protein>
<keyword evidence="3" id="KW-0732">Signal</keyword>
<name>A0A9Q1H2Y3_HOLLE</name>
<feature type="transmembrane region" description="Helical" evidence="2">
    <location>
        <begin position="130"/>
        <end position="152"/>
    </location>
</feature>
<dbReference type="EMBL" id="JAIZAY010000011">
    <property type="protein sequence ID" value="KAJ8033282.1"/>
    <property type="molecule type" value="Genomic_DNA"/>
</dbReference>
<keyword evidence="2" id="KW-1133">Transmembrane helix</keyword>
<keyword evidence="5" id="KW-1185">Reference proteome</keyword>
<reference evidence="4" key="1">
    <citation type="submission" date="2021-10" db="EMBL/GenBank/DDBJ databases">
        <title>Tropical sea cucumber genome reveals ecological adaptation and Cuvierian tubules defense mechanism.</title>
        <authorList>
            <person name="Chen T."/>
        </authorList>
    </citation>
    <scope>NUCLEOTIDE SEQUENCE</scope>
    <source>
        <strain evidence="4">Nanhai2018</strain>
        <tissue evidence="4">Muscle</tissue>
    </source>
</reference>
<feature type="chain" id="PRO_5040193231" evidence="3">
    <location>
        <begin position="19"/>
        <end position="235"/>
    </location>
</feature>
<keyword evidence="2" id="KW-0472">Membrane</keyword>
<dbReference type="AlphaFoldDB" id="A0A9Q1H2Y3"/>
<proteinExistence type="predicted"/>
<feature type="signal peptide" evidence="3">
    <location>
        <begin position="1"/>
        <end position="18"/>
    </location>
</feature>
<gene>
    <name evidence="4" type="ORF">HOLleu_23468</name>
</gene>
<sequence length="235" mass="26992">MLILHFLVWIQMSPLWRSKIIQVSYLVRRGGDSEGDQGDMPLSVEQEEVKDEKDELICQNNSSSTTYLDKGSVKKLNQSLSNLKSGKIQVQGINLTISYRLKIVSDHFRRRRFTICLTNVEFKQQTNLPIWLLSVIISIVILVCLAGVGVVIRQRKLQVHQKRAKVDVEKEDTQSRQTKEHSTSVKEDTCHPSFGQDLLNDKDEDDHPYCEIDIKQPPTNNLIYNSAYESVSSFR</sequence>
<evidence type="ECO:0000256" key="3">
    <source>
        <dbReference type="SAM" id="SignalP"/>
    </source>
</evidence>
<comment type="caution">
    <text evidence="4">The sequence shown here is derived from an EMBL/GenBank/DDBJ whole genome shotgun (WGS) entry which is preliminary data.</text>
</comment>
<evidence type="ECO:0000313" key="4">
    <source>
        <dbReference type="EMBL" id="KAJ8033282.1"/>
    </source>
</evidence>
<accession>A0A9Q1H2Y3</accession>
<feature type="compositionally biased region" description="Basic and acidic residues" evidence="1">
    <location>
        <begin position="199"/>
        <end position="214"/>
    </location>
</feature>
<evidence type="ECO:0000256" key="2">
    <source>
        <dbReference type="SAM" id="Phobius"/>
    </source>
</evidence>
<keyword evidence="2" id="KW-0812">Transmembrane</keyword>